<organism evidence="4 5">
    <name type="scientific">Streptomyces malaysiensis</name>
    <dbReference type="NCBI Taxonomy" id="92644"/>
    <lineage>
        <taxon>Bacteria</taxon>
        <taxon>Bacillati</taxon>
        <taxon>Actinomycetota</taxon>
        <taxon>Actinomycetes</taxon>
        <taxon>Kitasatosporales</taxon>
        <taxon>Streptomycetaceae</taxon>
        <taxon>Streptomyces</taxon>
        <taxon>Streptomyces violaceusniger group</taxon>
    </lineage>
</organism>
<keyword evidence="2" id="KW-0812">Transmembrane</keyword>
<evidence type="ECO:0000313" key="4">
    <source>
        <dbReference type="EMBL" id="NIY69987.1"/>
    </source>
</evidence>
<gene>
    <name evidence="4" type="ORF">SMALB_8118</name>
</gene>
<feature type="domain" description="DUF6545" evidence="3">
    <location>
        <begin position="256"/>
        <end position="391"/>
    </location>
</feature>
<evidence type="ECO:0000313" key="5">
    <source>
        <dbReference type="Proteomes" id="UP000536624"/>
    </source>
</evidence>
<feature type="transmembrane region" description="Helical" evidence="2">
    <location>
        <begin position="191"/>
        <end position="213"/>
    </location>
</feature>
<feature type="transmembrane region" description="Helical" evidence="2">
    <location>
        <begin position="46"/>
        <end position="65"/>
    </location>
</feature>
<feature type="compositionally biased region" description="Gly residues" evidence="1">
    <location>
        <begin position="319"/>
        <end position="331"/>
    </location>
</feature>
<evidence type="ECO:0000259" key="3">
    <source>
        <dbReference type="Pfam" id="PF20182"/>
    </source>
</evidence>
<sequence length="397" mass="43275">MRGTCGGRAVNTIKTLCFVIAALSSYAALVYRLLQVGRSWRDSTYRTLLITLLFQCLTFTMGAVAMGSERFLGVGNLAILVMHLSAVAFCVSAQIILLRWATGSEESARGARYWLITGIALNALLTALFFIADGPGRPAEDFNTGSGRPLILTYLLVFMVSQAVPCLTILRQCVPYARMASKTSLRQALRMLSVAAVILFLYCLARVVNILTAASGLDIGAWTLAASVFSALGIATLSLALTISSWGPSATRLLEWAHGYRSYRALYPLWRDLYESSPDIVLEPPGAAVSDLDYRLHRRVIEIRDGWRELRPYIDRTTGGDGEGDGGAGARGGEESRQAFAEAAQIKQALHAKRTGTIPDDNADTGDFEDRDTDNFTAEVVWLTKVAAAYRKLDNAR</sequence>
<evidence type="ECO:0000256" key="1">
    <source>
        <dbReference type="SAM" id="MobiDB-lite"/>
    </source>
</evidence>
<dbReference type="EMBL" id="JAALLH010000002">
    <property type="protein sequence ID" value="NIY69987.1"/>
    <property type="molecule type" value="Genomic_DNA"/>
</dbReference>
<proteinExistence type="predicted"/>
<feature type="transmembrane region" description="Helical" evidence="2">
    <location>
        <begin position="12"/>
        <end position="34"/>
    </location>
</feature>
<dbReference type="InterPro" id="IPR046675">
    <property type="entry name" value="DUF6545"/>
</dbReference>
<keyword evidence="2" id="KW-0472">Membrane</keyword>
<feature type="region of interest" description="Disordered" evidence="1">
    <location>
        <begin position="314"/>
        <end position="338"/>
    </location>
</feature>
<feature type="transmembrane region" description="Helical" evidence="2">
    <location>
        <begin position="77"/>
        <end position="101"/>
    </location>
</feature>
<protein>
    <recommendedName>
        <fullName evidence="3">DUF6545 domain-containing protein</fullName>
    </recommendedName>
</protein>
<dbReference type="Proteomes" id="UP000536624">
    <property type="component" value="Unassembled WGS sequence"/>
</dbReference>
<feature type="transmembrane region" description="Helical" evidence="2">
    <location>
        <begin position="151"/>
        <end position="170"/>
    </location>
</feature>
<reference evidence="4 5" key="1">
    <citation type="submission" date="2020-02" db="EMBL/GenBank/DDBJ databases">
        <title>Streptomyces malaysiensis DSM14702 (JHCC583434, PFL_A843) Genome sequencing and assembly.</title>
        <authorList>
            <person name="Samborskyy M."/>
        </authorList>
    </citation>
    <scope>NUCLEOTIDE SEQUENCE [LARGE SCALE GENOMIC DNA]</scope>
    <source>
        <strain evidence="4 5">DSM 14702</strain>
    </source>
</reference>
<dbReference type="InterPro" id="IPR050039">
    <property type="entry name" value="MAB_1171c-like"/>
</dbReference>
<name>A0A7X5XB50_STRMQ</name>
<accession>A0A7X5XB50</accession>
<feature type="transmembrane region" description="Helical" evidence="2">
    <location>
        <begin position="219"/>
        <end position="243"/>
    </location>
</feature>
<keyword evidence="2" id="KW-1133">Transmembrane helix</keyword>
<feature type="transmembrane region" description="Helical" evidence="2">
    <location>
        <begin position="113"/>
        <end position="131"/>
    </location>
</feature>
<evidence type="ECO:0000256" key="2">
    <source>
        <dbReference type="SAM" id="Phobius"/>
    </source>
</evidence>
<dbReference type="AlphaFoldDB" id="A0A7X5XB50"/>
<dbReference type="NCBIfam" id="NF042915">
    <property type="entry name" value="MAB_1171c_fam"/>
    <property type="match status" value="1"/>
</dbReference>
<comment type="caution">
    <text evidence="4">The sequence shown here is derived from an EMBL/GenBank/DDBJ whole genome shotgun (WGS) entry which is preliminary data.</text>
</comment>
<dbReference type="Pfam" id="PF20182">
    <property type="entry name" value="DUF6545"/>
    <property type="match status" value="1"/>
</dbReference>